<comment type="caution">
    <text evidence="6">The sequence shown here is derived from an EMBL/GenBank/DDBJ whole genome shotgun (WGS) entry which is preliminary data.</text>
</comment>
<dbReference type="PANTHER" id="PTHR30055">
    <property type="entry name" value="HTH-TYPE TRANSCRIPTIONAL REGULATOR RUTR"/>
    <property type="match status" value="1"/>
</dbReference>
<dbReference type="PANTHER" id="PTHR30055:SF234">
    <property type="entry name" value="HTH-TYPE TRANSCRIPTIONAL REGULATOR BETI"/>
    <property type="match status" value="1"/>
</dbReference>
<keyword evidence="1" id="KW-0805">Transcription regulation</keyword>
<protein>
    <submittedName>
        <fullName evidence="6">TetR/AcrR family transcriptional regulator</fullName>
    </submittedName>
</protein>
<evidence type="ECO:0000313" key="7">
    <source>
        <dbReference type="Proteomes" id="UP000674084"/>
    </source>
</evidence>
<accession>A0ABS5DM40</accession>
<evidence type="ECO:0000256" key="4">
    <source>
        <dbReference type="PROSITE-ProRule" id="PRU00335"/>
    </source>
</evidence>
<evidence type="ECO:0000256" key="2">
    <source>
        <dbReference type="ARBA" id="ARBA00023125"/>
    </source>
</evidence>
<name>A0ABS5DM40_9PSEU</name>
<dbReference type="InterPro" id="IPR009057">
    <property type="entry name" value="Homeodomain-like_sf"/>
</dbReference>
<keyword evidence="7" id="KW-1185">Reference proteome</keyword>
<keyword evidence="3" id="KW-0804">Transcription</keyword>
<organism evidence="6 7">
    <name type="scientific">Saccharopolyspora endophytica</name>
    <dbReference type="NCBI Taxonomy" id="543886"/>
    <lineage>
        <taxon>Bacteria</taxon>
        <taxon>Bacillati</taxon>
        <taxon>Actinomycetota</taxon>
        <taxon>Actinomycetes</taxon>
        <taxon>Pseudonocardiales</taxon>
        <taxon>Pseudonocardiaceae</taxon>
        <taxon>Saccharopolyspora</taxon>
    </lineage>
</organism>
<dbReference type="SUPFAM" id="SSF46689">
    <property type="entry name" value="Homeodomain-like"/>
    <property type="match status" value="1"/>
</dbReference>
<evidence type="ECO:0000259" key="5">
    <source>
        <dbReference type="PROSITE" id="PS50977"/>
    </source>
</evidence>
<dbReference type="InterPro" id="IPR001647">
    <property type="entry name" value="HTH_TetR"/>
</dbReference>
<reference evidence="6 7" key="1">
    <citation type="submission" date="2021-04" db="EMBL/GenBank/DDBJ databases">
        <title>Whole-genome sequencing of Saccharopolyspora endophytica KCTC 19397.</title>
        <authorList>
            <person name="Ay H."/>
            <person name="Saygin H."/>
            <person name="Sahin N."/>
        </authorList>
    </citation>
    <scope>NUCLEOTIDE SEQUENCE [LARGE SCALE GENOMIC DNA]</scope>
    <source>
        <strain evidence="6 7">KCTC 19397</strain>
    </source>
</reference>
<evidence type="ECO:0000256" key="1">
    <source>
        <dbReference type="ARBA" id="ARBA00023015"/>
    </source>
</evidence>
<dbReference type="Pfam" id="PF00440">
    <property type="entry name" value="TetR_N"/>
    <property type="match status" value="1"/>
</dbReference>
<sequence>MSSRGDKRAELLRKAVDHLAAHGIADLSLAPMAEKLGTSKRMLLYYFGSRDALIAEAIAASRPDVSGLFRDVGDAGGLERAAWELWEAITRGRQQRPIRILFQVLSLAPTQPNRYAALAADAVRVMVEPLVPVYRGLGFDELEARSRASLLISGLRGLCLDRIVTGDEERIEAAAGVLIRAATTTENRKP</sequence>
<feature type="DNA-binding region" description="H-T-H motif" evidence="4">
    <location>
        <begin position="28"/>
        <end position="47"/>
    </location>
</feature>
<dbReference type="PROSITE" id="PS50977">
    <property type="entry name" value="HTH_TETR_2"/>
    <property type="match status" value="1"/>
</dbReference>
<dbReference type="RefSeq" id="WP_210972273.1">
    <property type="nucleotide sequence ID" value="NZ_JAGPXE010000012.1"/>
</dbReference>
<dbReference type="EMBL" id="JAGPXE010000012">
    <property type="protein sequence ID" value="MBQ0927142.1"/>
    <property type="molecule type" value="Genomic_DNA"/>
</dbReference>
<evidence type="ECO:0000256" key="3">
    <source>
        <dbReference type="ARBA" id="ARBA00023163"/>
    </source>
</evidence>
<keyword evidence="2 4" id="KW-0238">DNA-binding</keyword>
<dbReference type="Proteomes" id="UP000674084">
    <property type="component" value="Unassembled WGS sequence"/>
</dbReference>
<gene>
    <name evidence="6" type="ORF">KBO27_24650</name>
</gene>
<proteinExistence type="predicted"/>
<dbReference type="Gene3D" id="1.10.357.10">
    <property type="entry name" value="Tetracycline Repressor, domain 2"/>
    <property type="match status" value="1"/>
</dbReference>
<feature type="domain" description="HTH tetR-type" evidence="5">
    <location>
        <begin position="5"/>
        <end position="65"/>
    </location>
</feature>
<dbReference type="InterPro" id="IPR050109">
    <property type="entry name" value="HTH-type_TetR-like_transc_reg"/>
</dbReference>
<evidence type="ECO:0000313" key="6">
    <source>
        <dbReference type="EMBL" id="MBQ0927142.1"/>
    </source>
</evidence>